<dbReference type="Gene3D" id="1.10.10.10">
    <property type="entry name" value="Winged helix-like DNA-binding domain superfamily/Winged helix DNA-binding domain"/>
    <property type="match status" value="1"/>
</dbReference>
<dbReference type="Gene3D" id="6.10.250.690">
    <property type="match status" value="1"/>
</dbReference>
<dbReference type="InterPro" id="IPR001789">
    <property type="entry name" value="Sig_transdc_resp-reg_receiver"/>
</dbReference>
<dbReference type="GO" id="GO:0000976">
    <property type="term" value="F:transcription cis-regulatory region binding"/>
    <property type="evidence" value="ECO:0007669"/>
    <property type="project" value="TreeGrafter"/>
</dbReference>
<evidence type="ECO:0000256" key="3">
    <source>
        <dbReference type="ARBA" id="ARBA00023015"/>
    </source>
</evidence>
<keyword evidence="2" id="KW-0902">Two-component regulatory system</keyword>
<dbReference type="GO" id="GO:0006355">
    <property type="term" value="P:regulation of DNA-templated transcription"/>
    <property type="evidence" value="ECO:0007669"/>
    <property type="project" value="InterPro"/>
</dbReference>
<keyword evidence="4 7" id="KW-0238">DNA-binding</keyword>
<sequence length="228" mass="25799">MSTILVVEDDSAIRRGVCDALRFSGYEVLEAAEGGSGMEQAQKASFDLMLLDLVLPNYNGFEILRALRDHRPGTPVIILSARGEEADRVKGLKLGADDYVVKPFSVRELLARVEAVLRRSPERPKPVQQIPFPSGVADIERMELRYHDGGREELSDRECGLIEYLAAHRGRAISREELLRRVWRIEPRQMETRTIDMHIANLRAKLKDNGSEPKFLLTVRGKGYMLSQ</sequence>
<protein>
    <submittedName>
        <fullName evidence="10">DNA-binding response regulator, OmpR family, contains REC and winged-helix (WHTH) domain</fullName>
    </submittedName>
</protein>
<feature type="DNA-binding region" description="OmpR/PhoB-type" evidence="7">
    <location>
        <begin position="127"/>
        <end position="228"/>
    </location>
</feature>
<keyword evidence="1 6" id="KW-0597">Phosphoprotein</keyword>
<accession>A0A1T4Z390</accession>
<dbReference type="SMART" id="SM00862">
    <property type="entry name" value="Trans_reg_C"/>
    <property type="match status" value="1"/>
</dbReference>
<evidence type="ECO:0000256" key="2">
    <source>
        <dbReference type="ARBA" id="ARBA00023012"/>
    </source>
</evidence>
<dbReference type="InterPro" id="IPR036388">
    <property type="entry name" value="WH-like_DNA-bd_sf"/>
</dbReference>
<evidence type="ECO:0000256" key="4">
    <source>
        <dbReference type="ARBA" id="ARBA00023125"/>
    </source>
</evidence>
<dbReference type="OrthoDB" id="9778145at2"/>
<feature type="modified residue" description="4-aspartylphosphate" evidence="6">
    <location>
        <position position="52"/>
    </location>
</feature>
<dbReference type="Proteomes" id="UP000190774">
    <property type="component" value="Unassembled WGS sequence"/>
</dbReference>
<dbReference type="Pfam" id="PF00072">
    <property type="entry name" value="Response_reg"/>
    <property type="match status" value="1"/>
</dbReference>
<dbReference type="SUPFAM" id="SSF52172">
    <property type="entry name" value="CheY-like"/>
    <property type="match status" value="1"/>
</dbReference>
<dbReference type="GO" id="GO:0005829">
    <property type="term" value="C:cytosol"/>
    <property type="evidence" value="ECO:0007669"/>
    <property type="project" value="TreeGrafter"/>
</dbReference>
<dbReference type="AlphaFoldDB" id="A0A1T4Z390"/>
<feature type="domain" description="OmpR/PhoB-type" evidence="9">
    <location>
        <begin position="127"/>
        <end position="228"/>
    </location>
</feature>
<proteinExistence type="predicted"/>
<keyword evidence="3" id="KW-0805">Transcription regulation</keyword>
<feature type="domain" description="Response regulatory" evidence="8">
    <location>
        <begin position="3"/>
        <end position="117"/>
    </location>
</feature>
<evidence type="ECO:0000256" key="6">
    <source>
        <dbReference type="PROSITE-ProRule" id="PRU00169"/>
    </source>
</evidence>
<evidence type="ECO:0000313" key="11">
    <source>
        <dbReference type="Proteomes" id="UP000190774"/>
    </source>
</evidence>
<gene>
    <name evidence="10" type="ORF">SAMN02745166_04956</name>
</gene>
<keyword evidence="5" id="KW-0804">Transcription</keyword>
<dbReference type="STRING" id="48467.SAMN02745166_04956"/>
<evidence type="ECO:0000256" key="5">
    <source>
        <dbReference type="ARBA" id="ARBA00023163"/>
    </source>
</evidence>
<dbReference type="CDD" id="cd17574">
    <property type="entry name" value="REC_OmpR"/>
    <property type="match status" value="1"/>
</dbReference>
<dbReference type="Gene3D" id="3.40.50.2300">
    <property type="match status" value="1"/>
</dbReference>
<evidence type="ECO:0000256" key="1">
    <source>
        <dbReference type="ARBA" id="ARBA00022553"/>
    </source>
</evidence>
<evidence type="ECO:0000256" key="7">
    <source>
        <dbReference type="PROSITE-ProRule" id="PRU01091"/>
    </source>
</evidence>
<dbReference type="GO" id="GO:0000156">
    <property type="term" value="F:phosphorelay response regulator activity"/>
    <property type="evidence" value="ECO:0007669"/>
    <property type="project" value="TreeGrafter"/>
</dbReference>
<dbReference type="GO" id="GO:0032993">
    <property type="term" value="C:protein-DNA complex"/>
    <property type="evidence" value="ECO:0007669"/>
    <property type="project" value="TreeGrafter"/>
</dbReference>
<organism evidence="10 11">
    <name type="scientific">Prosthecobacter debontii</name>
    <dbReference type="NCBI Taxonomy" id="48467"/>
    <lineage>
        <taxon>Bacteria</taxon>
        <taxon>Pseudomonadati</taxon>
        <taxon>Verrucomicrobiota</taxon>
        <taxon>Verrucomicrobiia</taxon>
        <taxon>Verrucomicrobiales</taxon>
        <taxon>Verrucomicrobiaceae</taxon>
        <taxon>Prosthecobacter</taxon>
    </lineage>
</organism>
<dbReference type="PROSITE" id="PS50110">
    <property type="entry name" value="RESPONSE_REGULATORY"/>
    <property type="match status" value="1"/>
</dbReference>
<dbReference type="SMART" id="SM00448">
    <property type="entry name" value="REC"/>
    <property type="match status" value="1"/>
</dbReference>
<reference evidence="11" key="1">
    <citation type="submission" date="2017-02" db="EMBL/GenBank/DDBJ databases">
        <authorList>
            <person name="Varghese N."/>
            <person name="Submissions S."/>
        </authorList>
    </citation>
    <scope>NUCLEOTIDE SEQUENCE [LARGE SCALE GENOMIC DNA]</scope>
    <source>
        <strain evidence="11">ATCC 700200</strain>
    </source>
</reference>
<dbReference type="InterPro" id="IPR011006">
    <property type="entry name" value="CheY-like_superfamily"/>
</dbReference>
<dbReference type="Pfam" id="PF00486">
    <property type="entry name" value="Trans_reg_C"/>
    <property type="match status" value="1"/>
</dbReference>
<dbReference type="SUPFAM" id="SSF46894">
    <property type="entry name" value="C-terminal effector domain of the bipartite response regulators"/>
    <property type="match status" value="1"/>
</dbReference>
<dbReference type="CDD" id="cd00383">
    <property type="entry name" value="trans_reg_C"/>
    <property type="match status" value="1"/>
</dbReference>
<name>A0A1T4Z390_9BACT</name>
<evidence type="ECO:0000313" key="10">
    <source>
        <dbReference type="EMBL" id="SKB08500.1"/>
    </source>
</evidence>
<evidence type="ECO:0000259" key="8">
    <source>
        <dbReference type="PROSITE" id="PS50110"/>
    </source>
</evidence>
<dbReference type="EMBL" id="FUYE01000027">
    <property type="protein sequence ID" value="SKB08500.1"/>
    <property type="molecule type" value="Genomic_DNA"/>
</dbReference>
<dbReference type="PANTHER" id="PTHR48111:SF1">
    <property type="entry name" value="TWO-COMPONENT RESPONSE REGULATOR ORR33"/>
    <property type="match status" value="1"/>
</dbReference>
<evidence type="ECO:0000259" key="9">
    <source>
        <dbReference type="PROSITE" id="PS51755"/>
    </source>
</evidence>
<keyword evidence="11" id="KW-1185">Reference proteome</keyword>
<dbReference type="InterPro" id="IPR016032">
    <property type="entry name" value="Sig_transdc_resp-reg_C-effctor"/>
</dbReference>
<dbReference type="RefSeq" id="WP_078816058.1">
    <property type="nucleotide sequence ID" value="NZ_FUYE01000027.1"/>
</dbReference>
<dbReference type="PANTHER" id="PTHR48111">
    <property type="entry name" value="REGULATOR OF RPOS"/>
    <property type="match status" value="1"/>
</dbReference>
<dbReference type="InterPro" id="IPR001867">
    <property type="entry name" value="OmpR/PhoB-type_DNA-bd"/>
</dbReference>
<dbReference type="PROSITE" id="PS51755">
    <property type="entry name" value="OMPR_PHOB"/>
    <property type="match status" value="1"/>
</dbReference>
<dbReference type="InterPro" id="IPR039420">
    <property type="entry name" value="WalR-like"/>
</dbReference>